<accession>A0A2U1B4R0</accession>
<comment type="caution">
    <text evidence="2">The sequence shown here is derived from an EMBL/GenBank/DDBJ whole genome shotgun (WGS) entry which is preliminary data.</text>
</comment>
<reference evidence="2 3" key="1">
    <citation type="submission" date="2018-04" db="EMBL/GenBank/DDBJ databases">
        <title>Genomic Encyclopedia of Type Strains, Phase IV (KMG-IV): sequencing the most valuable type-strain genomes for metagenomic binning, comparative biology and taxonomic classification.</title>
        <authorList>
            <person name="Goeker M."/>
        </authorList>
    </citation>
    <scope>NUCLEOTIDE SEQUENCE [LARGE SCALE GENOMIC DNA]</scope>
    <source>
        <strain evidence="2 3">DSM 14823</strain>
    </source>
</reference>
<evidence type="ECO:0000313" key="2">
    <source>
        <dbReference type="EMBL" id="PVY43507.1"/>
    </source>
</evidence>
<sequence length="792" mass="89817">MEHQQQVTAVKLRLFPALLALAFSCGAAPDKLKLDMAEFRSVSPELLRAMAEKNLTEQDLWSNQEFSSREWRLPHKSPAEFDRGVREGFWRDMHRNPTLALTGLKLDWTGCRAIRVRLESALKSNNVITLAFRSDNPEAKGRGYLCFEIPLDFTGEKELELDFADARPINRPAGWDRISGVYLFAKAGGHHPNPYAAVRLMEISPVPGRAEIPAAKPELYQVRLTDRPTPNLNHSWPEDRADGPVVTGDRFISYGHHSRAERDLYAWYPRYNPGYVSFSPEGRAYIAAGELIQYLDGSDWRAVSLRPHLEKWAKEQGRAGLYHNWGAQGGEPVIRFDRDGNAYVLAQVEALNGSGRRYDWRTRTALLLFSPDRFKTFRVYRLPLPIAGFEKLDGNNPAALDRPPVILLSDYGYFDAGYRGLKFLLPKRNGDTLELGEPVEISEAAIGCNYHSGDGNIVLSTPDKLFVIWGWLLEYRPGSRWCGAILEELKKLHPGETDPAKLWTVDNLAKTRYGRSLPASFPGPDAPERNMRFDSQYHHPFHSRFNPADSRNGVPTFITTYDLKTGRKSEPVYIGSAGSGLDGHNWGAISFDPQGYIEVIVNGHHNPTLYTRSKQPYSAEAFEPVRFIRPEQGQERCSYGSLNCGTDGTLYSFHRSSTGVYNNRLVMFRKKPGQPWEPARTIVAPSKLLYHSWMHKVAINPRNNFLYLTYLAVPPQSFWPPDYYETMRFIYPELEETLPYSGSAGRMTLKPVRHWESWEAGGMVQLRGGEPVILVSKDNGESWSLARTGDFR</sequence>
<dbReference type="Pfam" id="PF15892">
    <property type="entry name" value="BNR_4"/>
    <property type="match status" value="1"/>
</dbReference>
<dbReference type="Proteomes" id="UP000245959">
    <property type="component" value="Unassembled WGS sequence"/>
</dbReference>
<dbReference type="AlphaFoldDB" id="A0A2U1B4R0"/>
<feature type="chain" id="PRO_5015687015" evidence="1">
    <location>
        <begin position="28"/>
        <end position="792"/>
    </location>
</feature>
<organism evidence="2 3">
    <name type="scientific">Victivallis vadensis</name>
    <dbReference type="NCBI Taxonomy" id="172901"/>
    <lineage>
        <taxon>Bacteria</taxon>
        <taxon>Pseudomonadati</taxon>
        <taxon>Lentisphaerota</taxon>
        <taxon>Lentisphaeria</taxon>
        <taxon>Victivallales</taxon>
        <taxon>Victivallaceae</taxon>
        <taxon>Victivallis</taxon>
    </lineage>
</organism>
<proteinExistence type="predicted"/>
<keyword evidence="3" id="KW-1185">Reference proteome</keyword>
<protein>
    <submittedName>
        <fullName evidence="2">Putative BNR repeat neuraminidase</fullName>
    </submittedName>
</protein>
<dbReference type="GeneID" id="78294716"/>
<dbReference type="EMBL" id="QEKH01000008">
    <property type="protein sequence ID" value="PVY43507.1"/>
    <property type="molecule type" value="Genomic_DNA"/>
</dbReference>
<dbReference type="OrthoDB" id="5835812at2"/>
<keyword evidence="1" id="KW-0732">Signal</keyword>
<feature type="signal peptide" evidence="1">
    <location>
        <begin position="1"/>
        <end position="27"/>
    </location>
</feature>
<dbReference type="RefSeq" id="WP_133245088.1">
    <property type="nucleotide sequence ID" value="NZ_CABMMC010000014.1"/>
</dbReference>
<gene>
    <name evidence="2" type="ORF">C8D82_10832</name>
</gene>
<evidence type="ECO:0000256" key="1">
    <source>
        <dbReference type="SAM" id="SignalP"/>
    </source>
</evidence>
<name>A0A2U1B4R0_9BACT</name>
<evidence type="ECO:0000313" key="3">
    <source>
        <dbReference type="Proteomes" id="UP000245959"/>
    </source>
</evidence>